<feature type="transmembrane region" description="Helical" evidence="1">
    <location>
        <begin position="126"/>
        <end position="147"/>
    </location>
</feature>
<dbReference type="EMBL" id="JAHUTI010006095">
    <property type="protein sequence ID" value="MED6234279.1"/>
    <property type="molecule type" value="Genomic_DNA"/>
</dbReference>
<comment type="caution">
    <text evidence="2">The sequence shown here is derived from an EMBL/GenBank/DDBJ whole genome shotgun (WGS) entry which is preliminary data.</text>
</comment>
<keyword evidence="1" id="KW-0812">Transmembrane</keyword>
<gene>
    <name evidence="2" type="ORF">ATANTOWER_026008</name>
</gene>
<evidence type="ECO:0000313" key="3">
    <source>
        <dbReference type="Proteomes" id="UP001345963"/>
    </source>
</evidence>
<keyword evidence="3" id="KW-1185">Reference proteome</keyword>
<sequence>MQWGEQVFDALPVLQNFPVVLDEVCTHCSRDFGPLLHTDLLHILQASGLSLGNTDFQLPPKIFNWAQVWRLARHSRTLRYFLQSHYLVALAVCFGSLQCWNTQTRPIFNTLTEGRRSLADISPYVVPPPCFMVGMVLLGLYSSFFFLQTASGH</sequence>
<evidence type="ECO:0000256" key="1">
    <source>
        <dbReference type="SAM" id="Phobius"/>
    </source>
</evidence>
<organism evidence="2 3">
    <name type="scientific">Ataeniobius toweri</name>
    <dbReference type="NCBI Taxonomy" id="208326"/>
    <lineage>
        <taxon>Eukaryota</taxon>
        <taxon>Metazoa</taxon>
        <taxon>Chordata</taxon>
        <taxon>Craniata</taxon>
        <taxon>Vertebrata</taxon>
        <taxon>Euteleostomi</taxon>
        <taxon>Actinopterygii</taxon>
        <taxon>Neopterygii</taxon>
        <taxon>Teleostei</taxon>
        <taxon>Neoteleostei</taxon>
        <taxon>Acanthomorphata</taxon>
        <taxon>Ovalentaria</taxon>
        <taxon>Atherinomorphae</taxon>
        <taxon>Cyprinodontiformes</taxon>
        <taxon>Goodeidae</taxon>
        <taxon>Ataeniobius</taxon>
    </lineage>
</organism>
<name>A0ABU7A9K9_9TELE</name>
<feature type="transmembrane region" description="Helical" evidence="1">
    <location>
        <begin position="80"/>
        <end position="97"/>
    </location>
</feature>
<reference evidence="2 3" key="1">
    <citation type="submission" date="2021-07" db="EMBL/GenBank/DDBJ databases">
        <authorList>
            <person name="Palmer J.M."/>
        </authorList>
    </citation>
    <scope>NUCLEOTIDE SEQUENCE [LARGE SCALE GENOMIC DNA]</scope>
    <source>
        <strain evidence="2 3">AT_MEX2019</strain>
        <tissue evidence="2">Muscle</tissue>
    </source>
</reference>
<dbReference type="Proteomes" id="UP001345963">
    <property type="component" value="Unassembled WGS sequence"/>
</dbReference>
<proteinExistence type="predicted"/>
<keyword evidence="1" id="KW-1133">Transmembrane helix</keyword>
<accession>A0ABU7A9K9</accession>
<protein>
    <submittedName>
        <fullName evidence="2">Uncharacterized protein</fullName>
    </submittedName>
</protein>
<keyword evidence="1" id="KW-0472">Membrane</keyword>
<evidence type="ECO:0000313" key="2">
    <source>
        <dbReference type="EMBL" id="MED6234279.1"/>
    </source>
</evidence>